<protein>
    <submittedName>
        <fullName evidence="1">Uncharacterized protein</fullName>
    </submittedName>
</protein>
<dbReference type="EMBL" id="JAUIZM010000011">
    <property type="protein sequence ID" value="KAK1355177.1"/>
    <property type="molecule type" value="Genomic_DNA"/>
</dbReference>
<organism evidence="1 2">
    <name type="scientific">Heracleum sosnowskyi</name>
    <dbReference type="NCBI Taxonomy" id="360622"/>
    <lineage>
        <taxon>Eukaryota</taxon>
        <taxon>Viridiplantae</taxon>
        <taxon>Streptophyta</taxon>
        <taxon>Embryophyta</taxon>
        <taxon>Tracheophyta</taxon>
        <taxon>Spermatophyta</taxon>
        <taxon>Magnoliopsida</taxon>
        <taxon>eudicotyledons</taxon>
        <taxon>Gunneridae</taxon>
        <taxon>Pentapetalae</taxon>
        <taxon>asterids</taxon>
        <taxon>campanulids</taxon>
        <taxon>Apiales</taxon>
        <taxon>Apiaceae</taxon>
        <taxon>Apioideae</taxon>
        <taxon>apioid superclade</taxon>
        <taxon>Tordylieae</taxon>
        <taxon>Tordyliinae</taxon>
        <taxon>Heracleum</taxon>
    </lineage>
</organism>
<reference evidence="1" key="1">
    <citation type="submission" date="2023-02" db="EMBL/GenBank/DDBJ databases">
        <title>Genome of toxic invasive species Heracleum sosnowskyi carries increased number of genes despite the absence of recent whole-genome duplications.</title>
        <authorList>
            <person name="Schelkunov M."/>
            <person name="Shtratnikova V."/>
            <person name="Makarenko M."/>
            <person name="Klepikova A."/>
            <person name="Omelchenko D."/>
            <person name="Novikova G."/>
            <person name="Obukhova E."/>
            <person name="Bogdanov V."/>
            <person name="Penin A."/>
            <person name="Logacheva M."/>
        </authorList>
    </citation>
    <scope>NUCLEOTIDE SEQUENCE</scope>
    <source>
        <strain evidence="1">Hsosn_3</strain>
        <tissue evidence="1">Leaf</tissue>
    </source>
</reference>
<comment type="caution">
    <text evidence="1">The sequence shown here is derived from an EMBL/GenBank/DDBJ whole genome shotgun (WGS) entry which is preliminary data.</text>
</comment>
<gene>
    <name evidence="1" type="ORF">POM88_048433</name>
</gene>
<reference evidence="1" key="2">
    <citation type="submission" date="2023-05" db="EMBL/GenBank/DDBJ databases">
        <authorList>
            <person name="Schelkunov M.I."/>
        </authorList>
    </citation>
    <scope>NUCLEOTIDE SEQUENCE</scope>
    <source>
        <strain evidence="1">Hsosn_3</strain>
        <tissue evidence="1">Leaf</tissue>
    </source>
</reference>
<accession>A0AAD8GTU4</accession>
<keyword evidence="2" id="KW-1185">Reference proteome</keyword>
<proteinExistence type="predicted"/>
<dbReference type="Proteomes" id="UP001237642">
    <property type="component" value="Unassembled WGS sequence"/>
</dbReference>
<dbReference type="AlphaFoldDB" id="A0AAD8GTU4"/>
<evidence type="ECO:0000313" key="2">
    <source>
        <dbReference type="Proteomes" id="UP001237642"/>
    </source>
</evidence>
<name>A0AAD8GTU4_9APIA</name>
<sequence>MFSHFSHSYTPQLSPLRSCLRSALFSRKSTPNSFSPITSRCAASLSTVTISKLSLARQSVHLFDRAYSNAAISSPDGINSNVSLSSTSQVALLKHVPLIRTFANLPYRTGSVLKPTDVILEKDFKYDVQQRQVSNTSPDDPVIEMAFFQAPALDQSLVPRTRTGKDIAAEVEAMGIEIDEFKKYWFDDGKSAEQFWSMRFLKHYRFSNSECISNYVALIWKFANEYLIDNDKRDSLGTYLAKRGFETGKYHNSNEFIKHWTSIWVLKLV</sequence>
<evidence type="ECO:0000313" key="1">
    <source>
        <dbReference type="EMBL" id="KAK1355177.1"/>
    </source>
</evidence>